<dbReference type="GO" id="GO:0004519">
    <property type="term" value="F:endonuclease activity"/>
    <property type="evidence" value="ECO:0007669"/>
    <property type="project" value="UniProtKB-KW"/>
</dbReference>
<organism evidence="2 3">
    <name type="scientific">Pseudaminobacter soli</name>
    <name type="common">ex Li et al. 2025</name>
    <dbReference type="NCBI Taxonomy" id="1295366"/>
    <lineage>
        <taxon>Bacteria</taxon>
        <taxon>Pseudomonadati</taxon>
        <taxon>Pseudomonadota</taxon>
        <taxon>Alphaproteobacteria</taxon>
        <taxon>Hyphomicrobiales</taxon>
        <taxon>Phyllobacteriaceae</taxon>
        <taxon>Pseudaminobacter</taxon>
    </lineage>
</organism>
<name>A0A2P7S9W0_9HYPH</name>
<proteinExistence type="predicted"/>
<dbReference type="Pfam" id="PF03372">
    <property type="entry name" value="Exo_endo_phos"/>
    <property type="match status" value="1"/>
</dbReference>
<keyword evidence="2" id="KW-0540">Nuclease</keyword>
<evidence type="ECO:0000259" key="1">
    <source>
        <dbReference type="Pfam" id="PF03372"/>
    </source>
</evidence>
<dbReference type="InterPro" id="IPR036691">
    <property type="entry name" value="Endo/exonu/phosph_ase_sf"/>
</dbReference>
<dbReference type="OrthoDB" id="155529at2"/>
<dbReference type="PANTHER" id="PTHR14859">
    <property type="entry name" value="CALCOFLUOR WHITE HYPERSENSITIVE PROTEIN PRECURSOR"/>
    <property type="match status" value="1"/>
</dbReference>
<sequence>MKLVTYNIQYGIGRDKKFDLPRIAASLEGADIVALQEVTRNFPRNGGADLVAGLAELLPDMFHVYGPAMDVDFGLRDASGRPVNKRLQFGNMVLSRWPIAASRNLLLPRTRRFNRGNLQRSALEALIMAPSGPLRVYSVHLDHINHEERSAQIRHLKERVYAYPMEGGAITGSAEYGFPELPCPEEFVLMGDFNMVQGSPEYTLMAGEADYAEGRQIVAHHPVDVFSLTEGAPDGAISWIDDEKPEDNRLIDFAFVHASLSGRVRRSWIDASATGSDHLPIWFELE</sequence>
<gene>
    <name evidence="2" type="ORF">C7I85_16655</name>
</gene>
<reference evidence="2 3" key="1">
    <citation type="submission" date="2018-03" db="EMBL/GenBank/DDBJ databases">
        <title>The draft genome of Mesorhizobium soli JCM 19897.</title>
        <authorList>
            <person name="Li L."/>
            <person name="Liu L."/>
            <person name="Liang L."/>
            <person name="Wang T."/>
            <person name="Zhang X."/>
        </authorList>
    </citation>
    <scope>NUCLEOTIDE SEQUENCE [LARGE SCALE GENOMIC DNA]</scope>
    <source>
        <strain evidence="2 3">JCM 19897</strain>
    </source>
</reference>
<feature type="domain" description="Endonuclease/exonuclease/phosphatase" evidence="1">
    <location>
        <begin position="4"/>
        <end position="278"/>
    </location>
</feature>
<protein>
    <submittedName>
        <fullName evidence="2">Endonuclease</fullName>
    </submittedName>
</protein>
<dbReference type="RefSeq" id="WP_106725131.1">
    <property type="nucleotide sequence ID" value="NZ_PXYL01000008.1"/>
</dbReference>
<evidence type="ECO:0000313" key="3">
    <source>
        <dbReference type="Proteomes" id="UP000240653"/>
    </source>
</evidence>
<dbReference type="GO" id="GO:0006506">
    <property type="term" value="P:GPI anchor biosynthetic process"/>
    <property type="evidence" value="ECO:0007669"/>
    <property type="project" value="TreeGrafter"/>
</dbReference>
<keyword evidence="2" id="KW-0255">Endonuclease</keyword>
<dbReference type="InterPro" id="IPR051916">
    <property type="entry name" value="GPI-anchor_lipid_remodeler"/>
</dbReference>
<dbReference type="AlphaFoldDB" id="A0A2P7S9W0"/>
<evidence type="ECO:0000313" key="2">
    <source>
        <dbReference type="EMBL" id="PSJ59250.1"/>
    </source>
</evidence>
<accession>A0A2P7S9W0</accession>
<dbReference type="EMBL" id="PXYL01000008">
    <property type="protein sequence ID" value="PSJ59250.1"/>
    <property type="molecule type" value="Genomic_DNA"/>
</dbReference>
<dbReference type="Gene3D" id="3.60.10.10">
    <property type="entry name" value="Endonuclease/exonuclease/phosphatase"/>
    <property type="match status" value="1"/>
</dbReference>
<dbReference type="Proteomes" id="UP000240653">
    <property type="component" value="Unassembled WGS sequence"/>
</dbReference>
<dbReference type="PANTHER" id="PTHR14859:SF15">
    <property type="entry name" value="ENDONUCLEASE_EXONUCLEASE_PHOSPHATASE DOMAIN-CONTAINING PROTEIN"/>
    <property type="match status" value="1"/>
</dbReference>
<keyword evidence="3" id="KW-1185">Reference proteome</keyword>
<dbReference type="SUPFAM" id="SSF56219">
    <property type="entry name" value="DNase I-like"/>
    <property type="match status" value="1"/>
</dbReference>
<comment type="caution">
    <text evidence="2">The sequence shown here is derived from an EMBL/GenBank/DDBJ whole genome shotgun (WGS) entry which is preliminary data.</text>
</comment>
<keyword evidence="2" id="KW-0378">Hydrolase</keyword>
<dbReference type="InterPro" id="IPR005135">
    <property type="entry name" value="Endo/exonuclease/phosphatase"/>
</dbReference>
<dbReference type="GO" id="GO:0016020">
    <property type="term" value="C:membrane"/>
    <property type="evidence" value="ECO:0007669"/>
    <property type="project" value="GOC"/>
</dbReference>